<organism evidence="8 9">
    <name type="scientific">Campylobacter corcagiensis</name>
    <dbReference type="NCBI Taxonomy" id="1448857"/>
    <lineage>
        <taxon>Bacteria</taxon>
        <taxon>Pseudomonadati</taxon>
        <taxon>Campylobacterota</taxon>
        <taxon>Epsilonproteobacteria</taxon>
        <taxon>Campylobacterales</taxon>
        <taxon>Campylobacteraceae</taxon>
        <taxon>Campylobacter</taxon>
    </lineage>
</organism>
<evidence type="ECO:0000256" key="6">
    <source>
        <dbReference type="ARBA" id="ARBA00049486"/>
    </source>
</evidence>
<keyword evidence="5 7" id="KW-0012">Acyltransferase</keyword>
<keyword evidence="2" id="KW-0028">Amino-acid biosynthesis</keyword>
<dbReference type="Gene3D" id="2.160.10.10">
    <property type="entry name" value="Hexapeptide repeat proteins"/>
    <property type="match status" value="1"/>
</dbReference>
<comment type="similarity">
    <text evidence="1 7">Belongs to the transferase hexapeptide repeat family.</text>
</comment>
<dbReference type="InterPro" id="IPR005881">
    <property type="entry name" value="Ser_O-AcTrfase"/>
</dbReference>
<dbReference type="EC" id="2.3.1.30" evidence="7"/>
<evidence type="ECO:0000256" key="2">
    <source>
        <dbReference type="ARBA" id="ARBA00022605"/>
    </source>
</evidence>
<gene>
    <name evidence="8" type="primary">cysE</name>
    <name evidence="8" type="ORF">IMC76_07925</name>
</gene>
<dbReference type="PANTHER" id="PTHR42811">
    <property type="entry name" value="SERINE ACETYLTRANSFERASE"/>
    <property type="match status" value="1"/>
</dbReference>
<dbReference type="GO" id="GO:0005737">
    <property type="term" value="C:cytoplasm"/>
    <property type="evidence" value="ECO:0007669"/>
    <property type="project" value="InterPro"/>
</dbReference>
<keyword evidence="4" id="KW-0677">Repeat</keyword>
<dbReference type="Pfam" id="PF00132">
    <property type="entry name" value="Hexapep"/>
    <property type="match status" value="1"/>
</dbReference>
<dbReference type="Gene3D" id="1.10.3130.10">
    <property type="entry name" value="serine acetyltransferase, domain 1"/>
    <property type="match status" value="1"/>
</dbReference>
<accession>A0A7M1LFP6</accession>
<dbReference type="Proteomes" id="UP000594749">
    <property type="component" value="Chromosome"/>
</dbReference>
<keyword evidence="3 7" id="KW-0808">Transferase</keyword>
<dbReference type="GO" id="GO:0009001">
    <property type="term" value="F:serine O-acetyltransferase activity"/>
    <property type="evidence" value="ECO:0007669"/>
    <property type="project" value="UniProtKB-EC"/>
</dbReference>
<dbReference type="InterPro" id="IPR042122">
    <property type="entry name" value="Ser_AcTrfase_N_sf"/>
</dbReference>
<dbReference type="FunFam" id="2.160.10.10:FF:000007">
    <property type="entry name" value="Serine acetyltransferase"/>
    <property type="match status" value="1"/>
</dbReference>
<evidence type="ECO:0000256" key="4">
    <source>
        <dbReference type="ARBA" id="ARBA00022737"/>
    </source>
</evidence>
<proteinExistence type="inferred from homology"/>
<dbReference type="NCBIfam" id="NF041874">
    <property type="entry name" value="EPS_EpsC"/>
    <property type="match status" value="1"/>
</dbReference>
<evidence type="ECO:0000313" key="9">
    <source>
        <dbReference type="Proteomes" id="UP000594749"/>
    </source>
</evidence>
<dbReference type="PIRSF" id="PIRSF000441">
    <property type="entry name" value="CysE"/>
    <property type="match status" value="1"/>
</dbReference>
<dbReference type="NCBIfam" id="TIGR01172">
    <property type="entry name" value="cysE"/>
    <property type="match status" value="1"/>
</dbReference>
<name>A0A7M1LFP6_9BACT</name>
<dbReference type="InterPro" id="IPR011004">
    <property type="entry name" value="Trimer_LpxA-like_sf"/>
</dbReference>
<keyword evidence="9" id="KW-1185">Reference proteome</keyword>
<comment type="catalytic activity">
    <reaction evidence="6 7">
        <text>L-serine + acetyl-CoA = O-acetyl-L-serine + CoA</text>
        <dbReference type="Rhea" id="RHEA:24560"/>
        <dbReference type="ChEBI" id="CHEBI:33384"/>
        <dbReference type="ChEBI" id="CHEBI:57287"/>
        <dbReference type="ChEBI" id="CHEBI:57288"/>
        <dbReference type="ChEBI" id="CHEBI:58340"/>
        <dbReference type="EC" id="2.3.1.30"/>
    </reaction>
</comment>
<dbReference type="RefSeq" id="WP_025803487.1">
    <property type="nucleotide sequence ID" value="NZ_CP053842.1"/>
</dbReference>
<dbReference type="PROSITE" id="PS00101">
    <property type="entry name" value="HEXAPEP_TRANSFERASES"/>
    <property type="match status" value="1"/>
</dbReference>
<dbReference type="GO" id="GO:0006535">
    <property type="term" value="P:cysteine biosynthetic process from serine"/>
    <property type="evidence" value="ECO:0007669"/>
    <property type="project" value="InterPro"/>
</dbReference>
<dbReference type="OrthoDB" id="9801456at2"/>
<sequence length="236" mass="26153">MGFWSIVKEDLNEPKRQDPAFHSWIELFFNYPGVWAVVNHRFAHFFYSKNFKRIGRAISGISRFLTGVDLHPAAKVGRHVFFDHATGIVIGETTEIGDNVLLYQGVTLGGVSLDKGKRHPTIKNGVVVGAGAKVLGNITIGENSKIGANSVVVKDVPDDSTAVGIPARILGAKEPNTNKERLAHNKLPDINKELFAYCLKRIEILENAVKNEDKNIINKDEELAKCYQDFIKSINS</sequence>
<dbReference type="AlphaFoldDB" id="A0A7M1LFP6"/>
<dbReference type="InterPro" id="IPR018357">
    <property type="entry name" value="Hexapep_transf_CS"/>
</dbReference>
<evidence type="ECO:0000256" key="3">
    <source>
        <dbReference type="ARBA" id="ARBA00022679"/>
    </source>
</evidence>
<dbReference type="CDD" id="cd03354">
    <property type="entry name" value="LbH_SAT"/>
    <property type="match status" value="1"/>
</dbReference>
<dbReference type="EMBL" id="CP063078">
    <property type="protein sequence ID" value="QOQ87131.1"/>
    <property type="molecule type" value="Genomic_DNA"/>
</dbReference>
<reference evidence="8 9" key="1">
    <citation type="submission" date="2020-10" db="EMBL/GenBank/DDBJ databases">
        <title>Campylobacter and Helicobacter PacBio genomes.</title>
        <authorList>
            <person name="Lane C."/>
        </authorList>
    </citation>
    <scope>NUCLEOTIDE SEQUENCE [LARGE SCALE GENOMIC DNA]</scope>
    <source>
        <strain evidence="8 9">2016D-0077</strain>
    </source>
</reference>
<dbReference type="InterPro" id="IPR045304">
    <property type="entry name" value="LbH_SAT"/>
</dbReference>
<dbReference type="InterPro" id="IPR053376">
    <property type="entry name" value="Serine_acetyltransferase"/>
</dbReference>
<dbReference type="InterPro" id="IPR001451">
    <property type="entry name" value="Hexapep"/>
</dbReference>
<dbReference type="SUPFAM" id="SSF51161">
    <property type="entry name" value="Trimeric LpxA-like enzymes"/>
    <property type="match status" value="1"/>
</dbReference>
<evidence type="ECO:0000313" key="8">
    <source>
        <dbReference type="EMBL" id="QOQ87131.1"/>
    </source>
</evidence>
<evidence type="ECO:0000256" key="5">
    <source>
        <dbReference type="ARBA" id="ARBA00023315"/>
    </source>
</evidence>
<protein>
    <recommendedName>
        <fullName evidence="7">Serine acetyltransferase</fullName>
        <ecNumber evidence="7">2.3.1.30</ecNumber>
    </recommendedName>
</protein>
<evidence type="ECO:0000256" key="7">
    <source>
        <dbReference type="PIRNR" id="PIRNR000441"/>
    </source>
</evidence>
<evidence type="ECO:0000256" key="1">
    <source>
        <dbReference type="ARBA" id="ARBA00007274"/>
    </source>
</evidence>